<evidence type="ECO:0000313" key="2">
    <source>
        <dbReference type="Proteomes" id="UP000054248"/>
    </source>
</evidence>
<dbReference type="EMBL" id="KN822949">
    <property type="protein sequence ID" value="KIO33258.1"/>
    <property type="molecule type" value="Genomic_DNA"/>
</dbReference>
<reference evidence="2" key="2">
    <citation type="submission" date="2015-01" db="EMBL/GenBank/DDBJ databases">
        <title>Evolutionary Origins and Diversification of the Mycorrhizal Mutualists.</title>
        <authorList>
            <consortium name="DOE Joint Genome Institute"/>
            <consortium name="Mycorrhizal Genomics Consortium"/>
            <person name="Kohler A."/>
            <person name="Kuo A."/>
            <person name="Nagy L.G."/>
            <person name="Floudas D."/>
            <person name="Copeland A."/>
            <person name="Barry K.W."/>
            <person name="Cichocki N."/>
            <person name="Veneault-Fourrey C."/>
            <person name="LaButti K."/>
            <person name="Lindquist E.A."/>
            <person name="Lipzen A."/>
            <person name="Lundell T."/>
            <person name="Morin E."/>
            <person name="Murat C."/>
            <person name="Riley R."/>
            <person name="Ohm R."/>
            <person name="Sun H."/>
            <person name="Tunlid A."/>
            <person name="Henrissat B."/>
            <person name="Grigoriev I.V."/>
            <person name="Hibbett D.S."/>
            <person name="Martin F."/>
        </authorList>
    </citation>
    <scope>NUCLEOTIDE SEQUENCE [LARGE SCALE GENOMIC DNA]</scope>
    <source>
        <strain evidence="2">MUT 4182</strain>
    </source>
</reference>
<organism evidence="1 2">
    <name type="scientific">Tulasnella calospora MUT 4182</name>
    <dbReference type="NCBI Taxonomy" id="1051891"/>
    <lineage>
        <taxon>Eukaryota</taxon>
        <taxon>Fungi</taxon>
        <taxon>Dikarya</taxon>
        <taxon>Basidiomycota</taxon>
        <taxon>Agaricomycotina</taxon>
        <taxon>Agaricomycetes</taxon>
        <taxon>Cantharellales</taxon>
        <taxon>Tulasnellaceae</taxon>
        <taxon>Tulasnella</taxon>
    </lineage>
</organism>
<keyword evidence="2" id="KW-1185">Reference proteome</keyword>
<dbReference type="AlphaFoldDB" id="A0A0C3LH15"/>
<sequence>MVLLSVREVSIWRVSTSRALFHYFQRCPRLERLTLINVSMIDSTETTPISLESLKYLLYRPISTLRAINSLPTLILPKLKTLLIGSILLSGSADSFQHQVFRFDRSVLTELSIGTYTRVGAESMEAGLVELLKRADGIRSLSLDEEPKFKSSLAADLIPELEAFRGRPDNVLVSARADRSGKYSPGSRQPNGD</sequence>
<protein>
    <recommendedName>
        <fullName evidence="3">F-box domain-containing protein</fullName>
    </recommendedName>
</protein>
<dbReference type="Proteomes" id="UP000054248">
    <property type="component" value="Unassembled WGS sequence"/>
</dbReference>
<reference evidence="1 2" key="1">
    <citation type="submission" date="2014-04" db="EMBL/GenBank/DDBJ databases">
        <authorList>
            <consortium name="DOE Joint Genome Institute"/>
            <person name="Kuo A."/>
            <person name="Girlanda M."/>
            <person name="Perotto S."/>
            <person name="Kohler A."/>
            <person name="Nagy L.G."/>
            <person name="Floudas D."/>
            <person name="Copeland A."/>
            <person name="Barry K.W."/>
            <person name="Cichocki N."/>
            <person name="Veneault-Fourrey C."/>
            <person name="LaButti K."/>
            <person name="Lindquist E.A."/>
            <person name="Lipzen A."/>
            <person name="Lundell T."/>
            <person name="Morin E."/>
            <person name="Murat C."/>
            <person name="Sun H."/>
            <person name="Tunlid A."/>
            <person name="Henrissat B."/>
            <person name="Grigoriev I.V."/>
            <person name="Hibbett D.S."/>
            <person name="Martin F."/>
            <person name="Nordberg H.P."/>
            <person name="Cantor M.N."/>
            <person name="Hua S.X."/>
        </authorList>
    </citation>
    <scope>NUCLEOTIDE SEQUENCE [LARGE SCALE GENOMIC DNA]</scope>
    <source>
        <strain evidence="1 2">MUT 4182</strain>
    </source>
</reference>
<gene>
    <name evidence="1" type="ORF">M407DRAFT_17817</name>
</gene>
<accession>A0A0C3LH15</accession>
<evidence type="ECO:0000313" key="1">
    <source>
        <dbReference type="EMBL" id="KIO33258.1"/>
    </source>
</evidence>
<dbReference type="HOGENOM" id="CLU_1564039_0_0_1"/>
<name>A0A0C3LH15_9AGAM</name>
<evidence type="ECO:0008006" key="3">
    <source>
        <dbReference type="Google" id="ProtNLM"/>
    </source>
</evidence>
<proteinExistence type="predicted"/>